<feature type="transmembrane region" description="Helical" evidence="3">
    <location>
        <begin position="354"/>
        <end position="379"/>
    </location>
</feature>
<reference evidence="4" key="1">
    <citation type="submission" date="2021-02" db="EMBL/GenBank/DDBJ databases">
        <authorList>
            <person name="Dougan E. K."/>
            <person name="Rhodes N."/>
            <person name="Thang M."/>
            <person name="Chan C."/>
        </authorList>
    </citation>
    <scope>NUCLEOTIDE SEQUENCE</scope>
</reference>
<feature type="transmembrane region" description="Helical" evidence="3">
    <location>
        <begin position="273"/>
        <end position="291"/>
    </location>
</feature>
<evidence type="ECO:0000256" key="1">
    <source>
        <dbReference type="ARBA" id="ARBA00022737"/>
    </source>
</evidence>
<dbReference type="PANTHER" id="PTHR10582">
    <property type="entry name" value="TRANSIENT RECEPTOR POTENTIAL ION CHANNEL PROTEIN"/>
    <property type="match status" value="1"/>
</dbReference>
<keyword evidence="2" id="KW-0175">Coiled coil</keyword>
<dbReference type="GO" id="GO:0005886">
    <property type="term" value="C:plasma membrane"/>
    <property type="evidence" value="ECO:0007669"/>
    <property type="project" value="TreeGrafter"/>
</dbReference>
<organism evidence="4 5">
    <name type="scientific">Symbiodinium necroappetens</name>
    <dbReference type="NCBI Taxonomy" id="1628268"/>
    <lineage>
        <taxon>Eukaryota</taxon>
        <taxon>Sar</taxon>
        <taxon>Alveolata</taxon>
        <taxon>Dinophyceae</taxon>
        <taxon>Suessiales</taxon>
        <taxon>Symbiodiniaceae</taxon>
        <taxon>Symbiodinium</taxon>
    </lineage>
</organism>
<evidence type="ECO:0000313" key="4">
    <source>
        <dbReference type="EMBL" id="CAE7670781.1"/>
    </source>
</evidence>
<evidence type="ECO:0008006" key="6">
    <source>
        <dbReference type="Google" id="ProtNLM"/>
    </source>
</evidence>
<dbReference type="InterPro" id="IPR024862">
    <property type="entry name" value="TRPV"/>
</dbReference>
<dbReference type="EMBL" id="CAJNJA010032777">
    <property type="protein sequence ID" value="CAE7670781.1"/>
    <property type="molecule type" value="Genomic_DNA"/>
</dbReference>
<feature type="transmembrane region" description="Helical" evidence="3">
    <location>
        <begin position="440"/>
        <end position="461"/>
    </location>
</feature>
<keyword evidence="5" id="KW-1185">Reference proteome</keyword>
<comment type="caution">
    <text evidence="4">The sequence shown here is derived from an EMBL/GenBank/DDBJ whole genome shotgun (WGS) entry which is preliminary data.</text>
</comment>
<dbReference type="GO" id="GO:0098703">
    <property type="term" value="P:calcium ion import across plasma membrane"/>
    <property type="evidence" value="ECO:0007669"/>
    <property type="project" value="TreeGrafter"/>
</dbReference>
<dbReference type="Proteomes" id="UP000601435">
    <property type="component" value="Unassembled WGS sequence"/>
</dbReference>
<feature type="coiled-coil region" evidence="2">
    <location>
        <begin position="548"/>
        <end position="575"/>
    </location>
</feature>
<keyword evidence="3" id="KW-1133">Transmembrane helix</keyword>
<keyword evidence="3" id="KW-0812">Transmembrane</keyword>
<dbReference type="PANTHER" id="PTHR10582:SF2">
    <property type="entry name" value="INACTIVE"/>
    <property type="match status" value="1"/>
</dbReference>
<name>A0A812WGF1_9DINO</name>
<gene>
    <name evidence="4" type="ORF">SNEC2469_LOCUS19200</name>
</gene>
<keyword evidence="1" id="KW-0677">Repeat</keyword>
<evidence type="ECO:0000256" key="2">
    <source>
        <dbReference type="SAM" id="Coils"/>
    </source>
</evidence>
<keyword evidence="3" id="KW-0472">Membrane</keyword>
<dbReference type="GO" id="GO:0005216">
    <property type="term" value="F:monoatomic ion channel activity"/>
    <property type="evidence" value="ECO:0007669"/>
    <property type="project" value="InterPro"/>
</dbReference>
<dbReference type="OrthoDB" id="413104at2759"/>
<feature type="transmembrane region" description="Helical" evidence="3">
    <location>
        <begin position="473"/>
        <end position="503"/>
    </location>
</feature>
<dbReference type="AlphaFoldDB" id="A0A812WGF1"/>
<accession>A0A812WGF1</accession>
<protein>
    <recommendedName>
        <fullName evidence="6">Ion transport domain-containing protein</fullName>
    </recommendedName>
</protein>
<proteinExistence type="predicted"/>
<evidence type="ECO:0000313" key="5">
    <source>
        <dbReference type="Proteomes" id="UP000601435"/>
    </source>
</evidence>
<sequence>MQLLCALLRTEGPQATETVDALLRPHGEQLASLPSRVGCMVASKLRVAEEAEIPYYLAQVDQNLFEYPKVQVDVKLLRLPAHCACYPSILGALAATANKETLESDTVYAILSAAWVQHRWTSMMDIVLNILNVMMLCITSLNYHGPDFIAPPETVIAVLAALHLKETAEWLFECLRGFYGSLSRLKQCMQGRWVKAAPVFTSGDFLLDTVYCITGHIVICKQLGILDLGDTGAKRWIAFFSGMAWLRMLYSMRGEKWLGPRLLPILAAIKDTAAFFFITTVCVFALAHAYYQLSLRAEDHFPAYMSLIQTFRLGILGDFDLFELEGKDVEYERVADGDSERWVPQDPEPGKDYIYVHLMFFVASIGLAVLLMNIFIAVLGQNLELFQDQAAQLFARSRAKMLLEHHQRPWARIWQSFGARTESREPDQLKWSTDHLRAPCILSLSLLPLVGIFGSEIFMWIDRKFSERGLGKLTTAVLCLICPVPLLLSLTMLILVACFSLVFKWESLKRWCRIVFLGLYLTPAQEHLYISRASSCFIWVFVRREAPKEELRSTRTALEAKMQRMEKKMDQVLSLLHTSYKMPLLS</sequence>
<evidence type="ECO:0000256" key="3">
    <source>
        <dbReference type="SAM" id="Phobius"/>
    </source>
</evidence>